<protein>
    <recommendedName>
        <fullName evidence="3">DFDF domain-containing protein</fullName>
    </recommendedName>
</protein>
<dbReference type="EMBL" id="HG529546">
    <property type="protein sequence ID" value="CDI52631.1"/>
    <property type="molecule type" value="Genomic_DNA"/>
</dbReference>
<name>A0A077R129_9BASI</name>
<dbReference type="Pfam" id="PF09532">
    <property type="entry name" value="FDF"/>
    <property type="match status" value="1"/>
</dbReference>
<sequence length="752" mass="81150">MSSQFIGLNVKLTLHSQPASSIQAKILAIDQPTNTLTVQKQDGSHAVLNRSHIASIATSKPLEKVPSSATPSRSDTFTPSKSQSKPKRQQESLPVKYAASPAFVDPAIVPHSHLQGSSTEQHHSYHFSAQIQAQDPTGSRSSTPSRSPRPKPAAAQTPKSAKKKQTPISRDDSPVIDNAPLSEDFDFSAGLKAFDKKKIWDDIRASDHTDPASLLVSHNRIVNRPTALVRGPNGVGPANSVPTPDRGRVSVKDGQQKMRPNEMVCSPSPERVPSPSRTPPLAVKAEQPQSVVAQVEPSYSPKPAGNKLTCEQLEEKIRKLEAELALARRRNKLLEELAGLGLGVSSHVGDTPDHKSPNLGVASPTQPGTRSDAHAQSDPAIADTTNEPSALSLQTGTSKIAAGGQETGSAIPTGLSSALAVAGFSVSSRENSTLSTPAPGTPATINAAPATELKEAAKQEPVFGHIVSPPVLTLLFPTAALQHAALARIEAFYESDTAGKRYLTLQQAADERICRNYQGFNFPLRQGVNDWLDDMCEATKGDDEAKSPKWWEQHCNAEEIQLLDVLVELGAVSPYEGASSRNLDAEEDGRVTYVISCVASQAHSTLPHELLHALYFLSPTYRMFVSQQYASLSGANKKVIETDLGLRKYSPSVFEDEFQAYMAEGLGTEKEFGNKPSAECREIAEALRSHVSKEWKELGLDLEDGKQQDKWEEVKWLTLDRYAAVQKTNKKNNKATAGASPAKAKGGKKIKK</sequence>
<organism evidence="4">
    <name type="scientific">Melanopsichium pennsylvanicum 4</name>
    <dbReference type="NCBI Taxonomy" id="1398559"/>
    <lineage>
        <taxon>Eukaryota</taxon>
        <taxon>Fungi</taxon>
        <taxon>Dikarya</taxon>
        <taxon>Basidiomycota</taxon>
        <taxon>Ustilaginomycotina</taxon>
        <taxon>Ustilaginomycetes</taxon>
        <taxon>Ustilaginales</taxon>
        <taxon>Ustilaginaceae</taxon>
        <taxon>Melanopsichium</taxon>
    </lineage>
</organism>
<feature type="region of interest" description="Disordered" evidence="2">
    <location>
        <begin position="58"/>
        <end position="94"/>
    </location>
</feature>
<dbReference type="GO" id="GO:0031087">
    <property type="term" value="P:deadenylation-independent decapping of nuclear-transcribed mRNA"/>
    <property type="evidence" value="ECO:0007669"/>
    <property type="project" value="TreeGrafter"/>
</dbReference>
<dbReference type="SMART" id="SM01199">
    <property type="entry name" value="FDF"/>
    <property type="match status" value="1"/>
</dbReference>
<dbReference type="InterPro" id="IPR025762">
    <property type="entry name" value="DFDF"/>
</dbReference>
<reference evidence="4" key="1">
    <citation type="journal article" date="2014" name="Genome Biol. Evol.">
        <title>Gene Loss Rather Than Gene Gain Is Associated with a Host Jump from Monocots to Dicots in the Smut Fungus Melanopsichium pennsylvanicum.</title>
        <authorList>
            <person name="Sharma R."/>
            <person name="Mishra B."/>
            <person name="Runge F."/>
            <person name="Thines M."/>
        </authorList>
    </citation>
    <scope>NUCLEOTIDE SEQUENCE</scope>
    <source>
        <strain evidence="4">4</strain>
    </source>
</reference>
<feature type="compositionally biased region" description="Basic and acidic residues" evidence="2">
    <location>
        <begin position="245"/>
        <end position="260"/>
    </location>
</feature>
<dbReference type="GO" id="GO:0033962">
    <property type="term" value="P:P-body assembly"/>
    <property type="evidence" value="ECO:0007669"/>
    <property type="project" value="TreeGrafter"/>
</dbReference>
<feature type="region of interest" description="Disordered" evidence="2">
    <location>
        <begin position="131"/>
        <end position="182"/>
    </location>
</feature>
<dbReference type="GO" id="GO:0000932">
    <property type="term" value="C:P-body"/>
    <property type="evidence" value="ECO:0007669"/>
    <property type="project" value="TreeGrafter"/>
</dbReference>
<dbReference type="InterPro" id="IPR019050">
    <property type="entry name" value="FDF_dom"/>
</dbReference>
<evidence type="ECO:0000256" key="2">
    <source>
        <dbReference type="SAM" id="MobiDB-lite"/>
    </source>
</evidence>
<feature type="region of interest" description="Disordered" evidence="2">
    <location>
        <begin position="728"/>
        <end position="752"/>
    </location>
</feature>
<feature type="compositionally biased region" description="Low complexity" evidence="2">
    <location>
        <begin position="136"/>
        <end position="146"/>
    </location>
</feature>
<feature type="domain" description="DFDF" evidence="3">
    <location>
        <begin position="173"/>
        <end position="209"/>
    </location>
</feature>
<keyword evidence="1" id="KW-0175">Coiled coil</keyword>
<evidence type="ECO:0000259" key="3">
    <source>
        <dbReference type="PROSITE" id="PS51512"/>
    </source>
</evidence>
<feature type="compositionally biased region" description="Low complexity" evidence="2">
    <location>
        <begin position="734"/>
        <end position="744"/>
    </location>
</feature>
<evidence type="ECO:0000256" key="1">
    <source>
        <dbReference type="SAM" id="Coils"/>
    </source>
</evidence>
<feature type="compositionally biased region" description="Polar residues" evidence="2">
    <location>
        <begin position="67"/>
        <end position="83"/>
    </location>
</feature>
<feature type="coiled-coil region" evidence="1">
    <location>
        <begin position="310"/>
        <end position="337"/>
    </location>
</feature>
<evidence type="ECO:0000313" key="4">
    <source>
        <dbReference type="EMBL" id="CDI52631.1"/>
    </source>
</evidence>
<proteinExistence type="predicted"/>
<dbReference type="PROSITE" id="PS51512">
    <property type="entry name" value="DFDF"/>
    <property type="match status" value="1"/>
</dbReference>
<accession>A0A077R129</accession>
<dbReference type="PANTHER" id="PTHR13612">
    <property type="entry name" value="ENHANCER OF MRNA-DECAPPING PROTEIN 3"/>
    <property type="match status" value="1"/>
</dbReference>
<feature type="region of interest" description="Disordered" evidence="2">
    <location>
        <begin position="348"/>
        <end position="387"/>
    </location>
</feature>
<feature type="region of interest" description="Disordered" evidence="2">
    <location>
        <begin position="227"/>
        <end position="290"/>
    </location>
</feature>
<dbReference type="PANTHER" id="PTHR13612:SF0">
    <property type="entry name" value="ENHANCER OF MRNA-DECAPPING PROTEIN 3"/>
    <property type="match status" value="1"/>
</dbReference>
<dbReference type="GO" id="GO:0003729">
    <property type="term" value="F:mRNA binding"/>
    <property type="evidence" value="ECO:0007669"/>
    <property type="project" value="TreeGrafter"/>
</dbReference>
<dbReference type="AlphaFoldDB" id="A0A077R129"/>